<keyword evidence="1" id="KW-0378">Hydrolase</keyword>
<reference evidence="1 2" key="1">
    <citation type="submission" date="2020-08" db="EMBL/GenBank/DDBJ databases">
        <title>Genomic Encyclopedia of Type Strains, Phase IV (KMG-IV): sequencing the most valuable type-strain genomes for metagenomic binning, comparative biology and taxonomic classification.</title>
        <authorList>
            <person name="Goeker M."/>
        </authorList>
    </citation>
    <scope>NUCLEOTIDE SEQUENCE [LARGE SCALE GENOMIC DNA]</scope>
    <source>
        <strain evidence="1 2">DSM 101064</strain>
    </source>
</reference>
<dbReference type="GO" id="GO:0004519">
    <property type="term" value="F:endonuclease activity"/>
    <property type="evidence" value="ECO:0007669"/>
    <property type="project" value="UniProtKB-KW"/>
</dbReference>
<dbReference type="Proteomes" id="UP000535415">
    <property type="component" value="Unassembled WGS sequence"/>
</dbReference>
<keyword evidence="2" id="KW-1185">Reference proteome</keyword>
<keyword evidence="1" id="KW-0540">Nuclease</keyword>
<dbReference type="EMBL" id="JACIJM010000012">
    <property type="protein sequence ID" value="MBB5723661.1"/>
    <property type="molecule type" value="Genomic_DNA"/>
</dbReference>
<name>A0A7W9BNH4_9RHOB</name>
<keyword evidence="1" id="KW-0255">Endonuclease</keyword>
<evidence type="ECO:0000313" key="1">
    <source>
        <dbReference type="EMBL" id="MBB5723661.1"/>
    </source>
</evidence>
<sequence>MTLLTPLTDKQATLASGDIVSFLFPSTEGDVTFEKKRPCLILEIDADNAEAVVAYGTASDTRANTGLEIRISRENDIAAASLSKPTRFVGTRCVRVSLSSTRFVKSAEGEVRIGQLPASLHARFEQVKNMRENPDLMIRKKRVRKPCRRYVAAPSNTSKVALETT</sequence>
<organism evidence="1 2">
    <name type="scientific">Yoonia ponticola</name>
    <dbReference type="NCBI Taxonomy" id="1524255"/>
    <lineage>
        <taxon>Bacteria</taxon>
        <taxon>Pseudomonadati</taxon>
        <taxon>Pseudomonadota</taxon>
        <taxon>Alphaproteobacteria</taxon>
        <taxon>Rhodobacterales</taxon>
        <taxon>Paracoccaceae</taxon>
        <taxon>Yoonia</taxon>
    </lineage>
</organism>
<protein>
    <submittedName>
        <fullName evidence="1">mRNA-degrading endonuclease toxin of MazEF toxin-antitoxin module</fullName>
    </submittedName>
</protein>
<dbReference type="RefSeq" id="WP_183530757.1">
    <property type="nucleotide sequence ID" value="NZ_JACIJM010000012.1"/>
</dbReference>
<evidence type="ECO:0000313" key="2">
    <source>
        <dbReference type="Proteomes" id="UP000535415"/>
    </source>
</evidence>
<gene>
    <name evidence="1" type="ORF">FHS72_003306</name>
</gene>
<comment type="caution">
    <text evidence="1">The sequence shown here is derived from an EMBL/GenBank/DDBJ whole genome shotgun (WGS) entry which is preliminary data.</text>
</comment>
<accession>A0A7W9BNH4</accession>
<dbReference type="AlphaFoldDB" id="A0A7W9BNH4"/>
<proteinExistence type="predicted"/>